<name>A0ABW8T5W3_9CLOT</name>
<sequence>MIEEGELIIYENKIVRINLKQRMLEMKPEQNYEDVINKYTQEGWRFIQVFAPPIFGSGAATFYDLIFEREI</sequence>
<organism evidence="1 2">
    <name type="scientific">Candidatus Clostridium stratigraminis</name>
    <dbReference type="NCBI Taxonomy" id="3381661"/>
    <lineage>
        <taxon>Bacteria</taxon>
        <taxon>Bacillati</taxon>
        <taxon>Bacillota</taxon>
        <taxon>Clostridia</taxon>
        <taxon>Eubacteriales</taxon>
        <taxon>Clostridiaceae</taxon>
        <taxon>Clostridium</taxon>
    </lineage>
</organism>
<dbReference type="Pfam" id="PF13783">
    <property type="entry name" value="DUF4177"/>
    <property type="match status" value="1"/>
</dbReference>
<dbReference type="Proteomes" id="UP001623591">
    <property type="component" value="Unassembled WGS sequence"/>
</dbReference>
<reference evidence="1 2" key="1">
    <citation type="submission" date="2024-11" db="EMBL/GenBank/DDBJ databases">
        <authorList>
            <person name="Heng Y.C."/>
            <person name="Lim A.C.H."/>
            <person name="Lee J.K.Y."/>
            <person name="Kittelmann S."/>
        </authorList>
    </citation>
    <scope>NUCLEOTIDE SEQUENCE [LARGE SCALE GENOMIC DNA]</scope>
    <source>
        <strain evidence="1 2">WILCCON 0185</strain>
    </source>
</reference>
<protein>
    <submittedName>
        <fullName evidence="1">DUF4177 domain-containing protein</fullName>
    </submittedName>
</protein>
<evidence type="ECO:0000313" key="2">
    <source>
        <dbReference type="Proteomes" id="UP001623591"/>
    </source>
</evidence>
<dbReference type="InterPro" id="IPR025234">
    <property type="entry name" value="YjzH-like"/>
</dbReference>
<proteinExistence type="predicted"/>
<dbReference type="RefSeq" id="WP_406769614.1">
    <property type="nucleotide sequence ID" value="NZ_JBJHZZ010000004.1"/>
</dbReference>
<dbReference type="EMBL" id="JBJHZZ010000004">
    <property type="protein sequence ID" value="MFL0247133.1"/>
    <property type="molecule type" value="Genomic_DNA"/>
</dbReference>
<comment type="caution">
    <text evidence="1">The sequence shown here is derived from an EMBL/GenBank/DDBJ whole genome shotgun (WGS) entry which is preliminary data.</text>
</comment>
<accession>A0ABW8T5W3</accession>
<keyword evidence="2" id="KW-1185">Reference proteome</keyword>
<evidence type="ECO:0000313" key="1">
    <source>
        <dbReference type="EMBL" id="MFL0247133.1"/>
    </source>
</evidence>
<gene>
    <name evidence="1" type="ORF">ACJDUG_09120</name>
</gene>